<protein>
    <submittedName>
        <fullName evidence="1">Uncharacterized protein</fullName>
    </submittedName>
</protein>
<dbReference type="Proteomes" id="UP000075882">
    <property type="component" value="Unassembled WGS sequence"/>
</dbReference>
<reference evidence="1" key="1">
    <citation type="submission" date="2022-08" db="UniProtKB">
        <authorList>
            <consortium name="EnsemblMetazoa"/>
        </authorList>
    </citation>
    <scope>IDENTIFICATION</scope>
</reference>
<sequence>MSADTSTVSGQWTVQACRNTSVADWNFFLGHPRQSHTHGQLGSTSSSTIFCGSIAGIIWMEVDVPPLAVATDTGIVIVFAIGGGGGGGCGGGCAVTLLRWSLEADRIALCVCGDVDRFLFDDGATTTNGTTATARCNHRGTGAAARHHRRSAGCDDRGTTGHRRPRVAYDHLARELRHQYLLALLVEENLLRRLPTLIRAHRALHRHLRKGRGGCLLLRRLLLLHDDDRLLPGATVLLALGEQYRLLQLGLRLRLLGHHVRLSLRVGGKDVLRRLRMLRGSQYGGLHERSARRCRRLL</sequence>
<accession>A0A8W7PGG3</accession>
<evidence type="ECO:0000313" key="1">
    <source>
        <dbReference type="EnsemblMetazoa" id="ACOM031451-PA.1"/>
    </source>
</evidence>
<name>A0A8W7PGG3_ANOCL</name>
<dbReference type="EnsemblMetazoa" id="ACOM031451-RA">
    <property type="protein sequence ID" value="ACOM031451-PA.1"/>
    <property type="gene ID" value="ACOM031451"/>
</dbReference>
<dbReference type="AlphaFoldDB" id="A0A8W7PGG3"/>
<organism evidence="1">
    <name type="scientific">Anopheles coluzzii</name>
    <name type="common">African malaria mosquito</name>
    <dbReference type="NCBI Taxonomy" id="1518534"/>
    <lineage>
        <taxon>Eukaryota</taxon>
        <taxon>Metazoa</taxon>
        <taxon>Ecdysozoa</taxon>
        <taxon>Arthropoda</taxon>
        <taxon>Hexapoda</taxon>
        <taxon>Insecta</taxon>
        <taxon>Pterygota</taxon>
        <taxon>Neoptera</taxon>
        <taxon>Endopterygota</taxon>
        <taxon>Diptera</taxon>
        <taxon>Nematocera</taxon>
        <taxon>Culicoidea</taxon>
        <taxon>Culicidae</taxon>
        <taxon>Anophelinae</taxon>
        <taxon>Anopheles</taxon>
    </lineage>
</organism>
<proteinExistence type="predicted"/>